<organism evidence="2 3">
    <name type="scientific">Bradyrhizobium sacchari</name>
    <dbReference type="NCBI Taxonomy" id="1399419"/>
    <lineage>
        <taxon>Bacteria</taxon>
        <taxon>Pseudomonadati</taxon>
        <taxon>Pseudomonadota</taxon>
        <taxon>Alphaproteobacteria</taxon>
        <taxon>Hyphomicrobiales</taxon>
        <taxon>Nitrobacteraceae</taxon>
        <taxon>Bradyrhizobium</taxon>
    </lineage>
</organism>
<dbReference type="OrthoDB" id="7188397at2"/>
<dbReference type="RefSeq" id="WP_136614900.1">
    <property type="nucleotide sequence ID" value="NZ_LWIG01000001.1"/>
</dbReference>
<keyword evidence="3" id="KW-1185">Reference proteome</keyword>
<accession>A0A560KDL9</accession>
<evidence type="ECO:0000256" key="1">
    <source>
        <dbReference type="SAM" id="MobiDB-lite"/>
    </source>
</evidence>
<name>A0A560KDL9_9BRAD</name>
<evidence type="ECO:0000313" key="2">
    <source>
        <dbReference type="EMBL" id="TWB81438.1"/>
    </source>
</evidence>
<protein>
    <submittedName>
        <fullName evidence="2">Uncharacterized protein</fullName>
    </submittedName>
</protein>
<reference evidence="2 3" key="1">
    <citation type="submission" date="2019-06" db="EMBL/GenBank/DDBJ databases">
        <title>Genomic Encyclopedia of Type Strains, Phase IV (KMG-V): Genome sequencing to study the core and pangenomes of soil and plant-associated prokaryotes.</title>
        <authorList>
            <person name="Whitman W."/>
        </authorList>
    </citation>
    <scope>NUCLEOTIDE SEQUENCE [LARGE SCALE GENOMIC DNA]</scope>
    <source>
        <strain evidence="2 3">BR 10556</strain>
    </source>
</reference>
<dbReference type="Proteomes" id="UP000315914">
    <property type="component" value="Unassembled WGS sequence"/>
</dbReference>
<proteinExistence type="predicted"/>
<evidence type="ECO:0000313" key="3">
    <source>
        <dbReference type="Proteomes" id="UP000315914"/>
    </source>
</evidence>
<comment type="caution">
    <text evidence="2">The sequence shown here is derived from an EMBL/GenBank/DDBJ whole genome shotgun (WGS) entry which is preliminary data.</text>
</comment>
<sequence>MISGVSSAALPHLRPASMSTSDAKPALQPVVEDTTQAETSGFRIDVSQVKPLTAKPISAADDPVLRDLMATHWLIAHETNAPQDVVADNAPQNIYAQVKVDGKVVATLYNAGSSAMTNQAAAKIGRLEDPPGLSGPDLAQWRADNYARLLGGTVEKAPTAITQSQWTPRESSSTTYSREQLDAAFQAMLAEGQRATAQQQASYAASRAQAGTSADFSA</sequence>
<feature type="region of interest" description="Disordered" evidence="1">
    <location>
        <begin position="196"/>
        <end position="218"/>
    </location>
</feature>
<feature type="compositionally biased region" description="Low complexity" evidence="1">
    <location>
        <begin position="196"/>
        <end position="210"/>
    </location>
</feature>
<dbReference type="STRING" id="1399419.A5906_21040"/>
<gene>
    <name evidence="2" type="ORF">FBZ95_102659</name>
</gene>
<dbReference type="EMBL" id="VITW01000002">
    <property type="protein sequence ID" value="TWB81438.1"/>
    <property type="molecule type" value="Genomic_DNA"/>
</dbReference>
<dbReference type="AlphaFoldDB" id="A0A560KDL9"/>